<keyword evidence="1" id="KW-0732">Signal</keyword>
<dbReference type="AlphaFoldDB" id="A0A1L9TH87"/>
<evidence type="ECO:0000256" key="1">
    <source>
        <dbReference type="SAM" id="SignalP"/>
    </source>
</evidence>
<protein>
    <recommendedName>
        <fullName evidence="4">Secreted protein</fullName>
    </recommendedName>
</protein>
<dbReference type="EMBL" id="KV878586">
    <property type="protein sequence ID" value="OJJ58751.1"/>
    <property type="molecule type" value="Genomic_DNA"/>
</dbReference>
<dbReference type="Proteomes" id="UP000184356">
    <property type="component" value="Unassembled WGS sequence"/>
</dbReference>
<keyword evidence="3" id="KW-1185">Reference proteome</keyword>
<evidence type="ECO:0000313" key="3">
    <source>
        <dbReference type="Proteomes" id="UP000184356"/>
    </source>
</evidence>
<dbReference type="RefSeq" id="XP_040702557.1">
    <property type="nucleotide sequence ID" value="XM_040846982.1"/>
</dbReference>
<evidence type="ECO:0008006" key="4">
    <source>
        <dbReference type="Google" id="ProtNLM"/>
    </source>
</evidence>
<dbReference type="VEuPathDB" id="FungiDB:ASPSYDRAFT_45145"/>
<reference evidence="3" key="1">
    <citation type="journal article" date="2017" name="Genome Biol.">
        <title>Comparative genomics reveals high biological diversity and specific adaptations in the industrially and medically important fungal genus Aspergillus.</title>
        <authorList>
            <person name="de Vries R.P."/>
            <person name="Riley R."/>
            <person name="Wiebenga A."/>
            <person name="Aguilar-Osorio G."/>
            <person name="Amillis S."/>
            <person name="Uchima C.A."/>
            <person name="Anderluh G."/>
            <person name="Asadollahi M."/>
            <person name="Askin M."/>
            <person name="Barry K."/>
            <person name="Battaglia E."/>
            <person name="Bayram O."/>
            <person name="Benocci T."/>
            <person name="Braus-Stromeyer S.A."/>
            <person name="Caldana C."/>
            <person name="Canovas D."/>
            <person name="Cerqueira G.C."/>
            <person name="Chen F."/>
            <person name="Chen W."/>
            <person name="Choi C."/>
            <person name="Clum A."/>
            <person name="Dos Santos R.A."/>
            <person name="Damasio A.R."/>
            <person name="Diallinas G."/>
            <person name="Emri T."/>
            <person name="Fekete E."/>
            <person name="Flipphi M."/>
            <person name="Freyberg S."/>
            <person name="Gallo A."/>
            <person name="Gournas C."/>
            <person name="Habgood R."/>
            <person name="Hainaut M."/>
            <person name="Harispe M.L."/>
            <person name="Henrissat B."/>
            <person name="Hilden K.S."/>
            <person name="Hope R."/>
            <person name="Hossain A."/>
            <person name="Karabika E."/>
            <person name="Karaffa L."/>
            <person name="Karanyi Z."/>
            <person name="Krasevec N."/>
            <person name="Kuo A."/>
            <person name="Kusch H."/>
            <person name="LaButti K."/>
            <person name="Lagendijk E.L."/>
            <person name="Lapidus A."/>
            <person name="Levasseur A."/>
            <person name="Lindquist E."/>
            <person name="Lipzen A."/>
            <person name="Logrieco A.F."/>
            <person name="MacCabe A."/>
            <person name="Maekelae M.R."/>
            <person name="Malavazi I."/>
            <person name="Melin P."/>
            <person name="Meyer V."/>
            <person name="Mielnichuk N."/>
            <person name="Miskei M."/>
            <person name="Molnar A.P."/>
            <person name="Mule G."/>
            <person name="Ngan C.Y."/>
            <person name="Orejas M."/>
            <person name="Orosz E."/>
            <person name="Ouedraogo J.P."/>
            <person name="Overkamp K.M."/>
            <person name="Park H.-S."/>
            <person name="Perrone G."/>
            <person name="Piumi F."/>
            <person name="Punt P.J."/>
            <person name="Ram A.F."/>
            <person name="Ramon A."/>
            <person name="Rauscher S."/>
            <person name="Record E."/>
            <person name="Riano-Pachon D.M."/>
            <person name="Robert V."/>
            <person name="Roehrig J."/>
            <person name="Ruller R."/>
            <person name="Salamov A."/>
            <person name="Salih N.S."/>
            <person name="Samson R.A."/>
            <person name="Sandor E."/>
            <person name="Sanguinetti M."/>
            <person name="Schuetze T."/>
            <person name="Sepcic K."/>
            <person name="Shelest E."/>
            <person name="Sherlock G."/>
            <person name="Sophianopoulou V."/>
            <person name="Squina F.M."/>
            <person name="Sun H."/>
            <person name="Susca A."/>
            <person name="Todd R.B."/>
            <person name="Tsang A."/>
            <person name="Unkles S.E."/>
            <person name="van de Wiele N."/>
            <person name="van Rossen-Uffink D."/>
            <person name="Oliveira J.V."/>
            <person name="Vesth T.C."/>
            <person name="Visser J."/>
            <person name="Yu J.-H."/>
            <person name="Zhou M."/>
            <person name="Andersen M.R."/>
            <person name="Archer D.B."/>
            <person name="Baker S.E."/>
            <person name="Benoit I."/>
            <person name="Brakhage A.A."/>
            <person name="Braus G.H."/>
            <person name="Fischer R."/>
            <person name="Frisvad J.C."/>
            <person name="Goldman G.H."/>
            <person name="Houbraken J."/>
            <person name="Oakley B."/>
            <person name="Pocsi I."/>
            <person name="Scazzocchio C."/>
            <person name="Seiboth B."/>
            <person name="vanKuyk P.A."/>
            <person name="Wortman J."/>
            <person name="Dyer P.S."/>
            <person name="Grigoriev I.V."/>
        </authorList>
    </citation>
    <scope>NUCLEOTIDE SEQUENCE [LARGE SCALE GENOMIC DNA]</scope>
    <source>
        <strain evidence="3">CBS 593.65</strain>
    </source>
</reference>
<proteinExistence type="predicted"/>
<organism evidence="2 3">
    <name type="scientific">Aspergillus sydowii CBS 593.65</name>
    <dbReference type="NCBI Taxonomy" id="1036612"/>
    <lineage>
        <taxon>Eukaryota</taxon>
        <taxon>Fungi</taxon>
        <taxon>Dikarya</taxon>
        <taxon>Ascomycota</taxon>
        <taxon>Pezizomycotina</taxon>
        <taxon>Eurotiomycetes</taxon>
        <taxon>Eurotiomycetidae</taxon>
        <taxon>Eurotiales</taxon>
        <taxon>Aspergillaceae</taxon>
        <taxon>Aspergillus</taxon>
        <taxon>Aspergillus subgen. Nidulantes</taxon>
    </lineage>
</organism>
<gene>
    <name evidence="2" type="ORF">ASPSYDRAFT_45145</name>
</gene>
<feature type="signal peptide" evidence="1">
    <location>
        <begin position="1"/>
        <end position="24"/>
    </location>
</feature>
<dbReference type="GeneID" id="63763055"/>
<accession>A0A1L9TH87</accession>
<name>A0A1L9TH87_9EURO</name>
<evidence type="ECO:0000313" key="2">
    <source>
        <dbReference type="EMBL" id="OJJ58751.1"/>
    </source>
</evidence>
<feature type="chain" id="PRO_5013381497" description="Secreted protein" evidence="1">
    <location>
        <begin position="25"/>
        <end position="83"/>
    </location>
</feature>
<sequence length="83" mass="9359">MTDRLHSLLLVLVLLMVGLRSLLGLRDSVLSIFTRSDSTSSLDSSKVVRRTKHVSERRNYRLPDAYCPSSRPIVSSSLRPSCR</sequence>